<evidence type="ECO:0000313" key="3">
    <source>
        <dbReference type="EMBL" id="EGZ30426.1"/>
    </source>
</evidence>
<keyword evidence="2" id="KW-1133">Transmembrane helix</keyword>
<dbReference type="EMBL" id="JH159151">
    <property type="protein sequence ID" value="EGZ30426.1"/>
    <property type="molecule type" value="Genomic_DNA"/>
</dbReference>
<organism evidence="3 4">
    <name type="scientific">Phytophthora sojae (strain P6497)</name>
    <name type="common">Soybean stem and root rot agent</name>
    <name type="synonym">Phytophthora megasperma f. sp. glycines</name>
    <dbReference type="NCBI Taxonomy" id="1094619"/>
    <lineage>
        <taxon>Eukaryota</taxon>
        <taxon>Sar</taxon>
        <taxon>Stramenopiles</taxon>
        <taxon>Oomycota</taxon>
        <taxon>Peronosporomycetes</taxon>
        <taxon>Peronosporales</taxon>
        <taxon>Peronosporaceae</taxon>
        <taxon>Phytophthora</taxon>
    </lineage>
</organism>
<dbReference type="RefSeq" id="XP_009517701.1">
    <property type="nucleotide sequence ID" value="XM_009519406.1"/>
</dbReference>
<dbReference type="KEGG" id="psoj:PHYSODRAFT_295229"/>
<evidence type="ECO:0000256" key="2">
    <source>
        <dbReference type="SAM" id="Phobius"/>
    </source>
</evidence>
<keyword evidence="4" id="KW-1185">Reference proteome</keyword>
<feature type="region of interest" description="Disordered" evidence="1">
    <location>
        <begin position="1"/>
        <end position="23"/>
    </location>
</feature>
<sequence>MAGMSKRERERATSFEAQSASKKQCTNGMEDMRHLSTFLYCLTLLTFRVMGLKRTTRRQNLMKDGDRTNNKPVLASVEGMNFLHRLPVVVVMIAVKDAMRENPMAKTLNATIRLRLVWISRHLYNATHLLRLHLVDADAPETVAELHKTFKANFDEKPQYVNSVLLTATVFNAERISDDALPNMALSSKSSIARVRNSTWTRRPSW</sequence>
<dbReference type="InParanoid" id="G4YQQ5"/>
<accession>G4YQQ5</accession>
<name>G4YQQ5_PHYSP</name>
<keyword evidence="2" id="KW-0472">Membrane</keyword>
<evidence type="ECO:0000256" key="1">
    <source>
        <dbReference type="SAM" id="MobiDB-lite"/>
    </source>
</evidence>
<reference evidence="3 4" key="1">
    <citation type="journal article" date="2006" name="Science">
        <title>Phytophthora genome sequences uncover evolutionary origins and mechanisms of pathogenesis.</title>
        <authorList>
            <person name="Tyler B.M."/>
            <person name="Tripathy S."/>
            <person name="Zhang X."/>
            <person name="Dehal P."/>
            <person name="Jiang R.H."/>
            <person name="Aerts A."/>
            <person name="Arredondo F.D."/>
            <person name="Baxter L."/>
            <person name="Bensasson D."/>
            <person name="Beynon J.L."/>
            <person name="Chapman J."/>
            <person name="Damasceno C.M."/>
            <person name="Dorrance A.E."/>
            <person name="Dou D."/>
            <person name="Dickerman A.W."/>
            <person name="Dubchak I.L."/>
            <person name="Garbelotto M."/>
            <person name="Gijzen M."/>
            <person name="Gordon S.G."/>
            <person name="Govers F."/>
            <person name="Grunwald N.J."/>
            <person name="Huang W."/>
            <person name="Ivors K.L."/>
            <person name="Jones R.W."/>
            <person name="Kamoun S."/>
            <person name="Krampis K."/>
            <person name="Lamour K.H."/>
            <person name="Lee M.K."/>
            <person name="McDonald W.H."/>
            <person name="Medina M."/>
            <person name="Meijer H.J."/>
            <person name="Nordberg E.K."/>
            <person name="Maclean D.J."/>
            <person name="Ospina-Giraldo M.D."/>
            <person name="Morris P.F."/>
            <person name="Phuntumart V."/>
            <person name="Putnam N.H."/>
            <person name="Rash S."/>
            <person name="Rose J.K."/>
            <person name="Sakihama Y."/>
            <person name="Salamov A.A."/>
            <person name="Savidor A."/>
            <person name="Scheuring C.F."/>
            <person name="Smith B.M."/>
            <person name="Sobral B.W."/>
            <person name="Terry A."/>
            <person name="Torto-Alalibo T.A."/>
            <person name="Win J."/>
            <person name="Xu Z."/>
            <person name="Zhang H."/>
            <person name="Grigoriev I.V."/>
            <person name="Rokhsar D.S."/>
            <person name="Boore J.L."/>
        </authorList>
    </citation>
    <scope>NUCLEOTIDE SEQUENCE [LARGE SCALE GENOMIC DNA]</scope>
    <source>
        <strain evidence="3 4">P6497</strain>
    </source>
</reference>
<protein>
    <submittedName>
        <fullName evidence="3">Uncharacterized protein</fullName>
    </submittedName>
</protein>
<keyword evidence="2" id="KW-0812">Transmembrane</keyword>
<feature type="transmembrane region" description="Helical" evidence="2">
    <location>
        <begin position="35"/>
        <end position="52"/>
    </location>
</feature>
<dbReference type="Proteomes" id="UP000002640">
    <property type="component" value="Unassembled WGS sequence"/>
</dbReference>
<proteinExistence type="predicted"/>
<gene>
    <name evidence="3" type="ORF">PHYSODRAFT_295229</name>
</gene>
<dbReference type="AlphaFoldDB" id="G4YQQ5"/>
<evidence type="ECO:0000313" key="4">
    <source>
        <dbReference type="Proteomes" id="UP000002640"/>
    </source>
</evidence>
<dbReference type="GeneID" id="20641220"/>
<feature type="compositionally biased region" description="Basic and acidic residues" evidence="1">
    <location>
        <begin position="1"/>
        <end position="13"/>
    </location>
</feature>